<dbReference type="InterPro" id="IPR014710">
    <property type="entry name" value="RmlC-like_jellyroll"/>
</dbReference>
<keyword evidence="5" id="KW-0915">Sodium</keyword>
<feature type="compositionally biased region" description="Acidic residues" evidence="11">
    <location>
        <begin position="951"/>
        <end position="966"/>
    </location>
</feature>
<feature type="transmembrane region" description="Helical" evidence="12">
    <location>
        <begin position="48"/>
        <end position="76"/>
    </location>
</feature>
<keyword evidence="15" id="KW-1185">Reference proteome</keyword>
<dbReference type="InterPro" id="IPR018422">
    <property type="entry name" value="Cation/H_exchanger_CPA1"/>
</dbReference>
<dbReference type="PROSITE" id="PS50042">
    <property type="entry name" value="CNMP_BINDING_3"/>
    <property type="match status" value="1"/>
</dbReference>
<feature type="compositionally biased region" description="Low complexity" evidence="11">
    <location>
        <begin position="707"/>
        <end position="721"/>
    </location>
</feature>
<evidence type="ECO:0000256" key="9">
    <source>
        <dbReference type="ARBA" id="ARBA00047524"/>
    </source>
</evidence>
<keyword evidence="6" id="KW-0406">Ion transport</keyword>
<dbReference type="Proteomes" id="UP001497392">
    <property type="component" value="Unassembled WGS sequence"/>
</dbReference>
<keyword evidence="2" id="KW-0813">Transport</keyword>
<dbReference type="SUPFAM" id="SSF51206">
    <property type="entry name" value="cAMP-binding domain-like"/>
    <property type="match status" value="1"/>
</dbReference>
<dbReference type="InterPro" id="IPR000595">
    <property type="entry name" value="cNMP-bd_dom"/>
</dbReference>
<feature type="compositionally biased region" description="Low complexity" evidence="11">
    <location>
        <begin position="626"/>
        <end position="642"/>
    </location>
</feature>
<feature type="region of interest" description="Disordered" evidence="11">
    <location>
        <begin position="857"/>
        <end position="891"/>
    </location>
</feature>
<feature type="domain" description="Cyclic nucleotide-binding" evidence="13">
    <location>
        <begin position="1264"/>
        <end position="1319"/>
    </location>
</feature>
<comment type="catalytic activity">
    <reaction evidence="9">
        <text>Na(+)(in) + H(+)(out) = Na(+)(out) + H(+)(in)</text>
        <dbReference type="Rhea" id="RHEA:29419"/>
        <dbReference type="ChEBI" id="CHEBI:15378"/>
        <dbReference type="ChEBI" id="CHEBI:29101"/>
    </reaction>
</comment>
<evidence type="ECO:0000256" key="12">
    <source>
        <dbReference type="SAM" id="Phobius"/>
    </source>
</evidence>
<dbReference type="Gene3D" id="2.60.120.10">
    <property type="entry name" value="Jelly Rolls"/>
    <property type="match status" value="1"/>
</dbReference>
<feature type="compositionally biased region" description="Basic and acidic residues" evidence="11">
    <location>
        <begin position="1681"/>
        <end position="1693"/>
    </location>
</feature>
<feature type="transmembrane region" description="Helical" evidence="12">
    <location>
        <begin position="167"/>
        <end position="186"/>
    </location>
</feature>
<keyword evidence="3 12" id="KW-0812">Transmembrane</keyword>
<protein>
    <submittedName>
        <fullName evidence="14">G5922 protein</fullName>
    </submittedName>
</protein>
<comment type="caution">
    <text evidence="14">The sequence shown here is derived from an EMBL/GenBank/DDBJ whole genome shotgun (WGS) entry which is preliminary data.</text>
</comment>
<feature type="region of interest" description="Disordered" evidence="11">
    <location>
        <begin position="580"/>
        <end position="642"/>
    </location>
</feature>
<feature type="region of interest" description="Disordered" evidence="11">
    <location>
        <begin position="697"/>
        <end position="754"/>
    </location>
</feature>
<keyword evidence="8" id="KW-0739">Sodium transport</keyword>
<evidence type="ECO:0000256" key="4">
    <source>
        <dbReference type="ARBA" id="ARBA00022989"/>
    </source>
</evidence>
<feature type="transmembrane region" description="Helical" evidence="12">
    <location>
        <begin position="129"/>
        <end position="155"/>
    </location>
</feature>
<feature type="transmembrane region" description="Helical" evidence="12">
    <location>
        <begin position="335"/>
        <end position="354"/>
    </location>
</feature>
<reference evidence="14 15" key="1">
    <citation type="submission" date="2024-06" db="EMBL/GenBank/DDBJ databases">
        <authorList>
            <person name="Kraege A."/>
            <person name="Thomma B."/>
        </authorList>
    </citation>
    <scope>NUCLEOTIDE SEQUENCE [LARGE SCALE GENOMIC DNA]</scope>
</reference>
<evidence type="ECO:0000256" key="2">
    <source>
        <dbReference type="ARBA" id="ARBA00022448"/>
    </source>
</evidence>
<evidence type="ECO:0000256" key="1">
    <source>
        <dbReference type="ARBA" id="ARBA00004141"/>
    </source>
</evidence>
<proteinExistence type="predicted"/>
<feature type="region of interest" description="Disordered" evidence="11">
    <location>
        <begin position="1650"/>
        <end position="1720"/>
    </location>
</feature>
<feature type="transmembrane region" description="Helical" evidence="12">
    <location>
        <begin position="246"/>
        <end position="268"/>
    </location>
</feature>
<dbReference type="InterPro" id="IPR006153">
    <property type="entry name" value="Cation/H_exchanger_TM"/>
</dbReference>
<evidence type="ECO:0000256" key="11">
    <source>
        <dbReference type="SAM" id="MobiDB-lite"/>
    </source>
</evidence>
<keyword evidence="7 12" id="KW-0472">Membrane</keyword>
<comment type="catalytic activity">
    <reaction evidence="10">
        <text>K(+)(in) + H(+)(out) = K(+)(out) + H(+)(in)</text>
        <dbReference type="Rhea" id="RHEA:29467"/>
        <dbReference type="ChEBI" id="CHEBI:15378"/>
        <dbReference type="ChEBI" id="CHEBI:29103"/>
    </reaction>
</comment>
<evidence type="ECO:0000313" key="14">
    <source>
        <dbReference type="EMBL" id="CAL5223410.1"/>
    </source>
</evidence>
<name>A0ABP1FY22_9CHLO</name>
<dbReference type="InterPro" id="IPR018490">
    <property type="entry name" value="cNMP-bd_dom_sf"/>
</dbReference>
<evidence type="ECO:0000256" key="7">
    <source>
        <dbReference type="ARBA" id="ARBA00023136"/>
    </source>
</evidence>
<feature type="transmembrane region" description="Helical" evidence="12">
    <location>
        <begin position="289"/>
        <end position="315"/>
    </location>
</feature>
<accession>A0ABP1FY22</accession>
<feature type="compositionally biased region" description="Polar residues" evidence="11">
    <location>
        <begin position="1652"/>
        <end position="1679"/>
    </location>
</feature>
<dbReference type="PANTHER" id="PTHR10110:SF197">
    <property type="entry name" value="SODIUM_HYDROGEN EXCHANGER"/>
    <property type="match status" value="1"/>
</dbReference>
<feature type="transmembrane region" description="Helical" evidence="12">
    <location>
        <begin position="457"/>
        <end position="480"/>
    </location>
</feature>
<feature type="region of interest" description="Disordered" evidence="11">
    <location>
        <begin position="545"/>
        <end position="565"/>
    </location>
</feature>
<evidence type="ECO:0000256" key="6">
    <source>
        <dbReference type="ARBA" id="ARBA00023065"/>
    </source>
</evidence>
<dbReference type="Gene3D" id="6.10.140.1330">
    <property type="match status" value="1"/>
</dbReference>
<feature type="transmembrane region" description="Helical" evidence="12">
    <location>
        <begin position="418"/>
        <end position="437"/>
    </location>
</feature>
<feature type="compositionally biased region" description="Basic and acidic residues" evidence="11">
    <location>
        <begin position="1442"/>
        <end position="1452"/>
    </location>
</feature>
<feature type="region of interest" description="Disordered" evidence="11">
    <location>
        <begin position="767"/>
        <end position="839"/>
    </location>
</feature>
<feature type="transmembrane region" description="Helical" evidence="12">
    <location>
        <begin position="386"/>
        <end position="406"/>
    </location>
</feature>
<evidence type="ECO:0000259" key="13">
    <source>
        <dbReference type="PROSITE" id="PS50042"/>
    </source>
</evidence>
<feature type="compositionally biased region" description="Acidic residues" evidence="11">
    <location>
        <begin position="722"/>
        <end position="732"/>
    </location>
</feature>
<feature type="compositionally biased region" description="Polar residues" evidence="11">
    <location>
        <begin position="601"/>
        <end position="610"/>
    </location>
</feature>
<dbReference type="EMBL" id="CAXHTA020000008">
    <property type="protein sequence ID" value="CAL5223410.1"/>
    <property type="molecule type" value="Genomic_DNA"/>
</dbReference>
<feature type="region of interest" description="Disordered" evidence="11">
    <location>
        <begin position="1577"/>
        <end position="1596"/>
    </location>
</feature>
<comment type="subcellular location">
    <subcellularLocation>
        <location evidence="1">Membrane</location>
        <topology evidence="1">Multi-pass membrane protein</topology>
    </subcellularLocation>
</comment>
<dbReference type="Pfam" id="PF00999">
    <property type="entry name" value="Na_H_Exchanger"/>
    <property type="match status" value="1"/>
</dbReference>
<evidence type="ECO:0000256" key="10">
    <source>
        <dbReference type="ARBA" id="ARBA00047912"/>
    </source>
</evidence>
<evidence type="ECO:0000313" key="15">
    <source>
        <dbReference type="Proteomes" id="UP001497392"/>
    </source>
</evidence>
<gene>
    <name evidence="14" type="primary">g5922</name>
    <name evidence="14" type="ORF">VP750_LOCUS5069</name>
</gene>
<keyword evidence="4 12" id="KW-1133">Transmembrane helix</keyword>
<feature type="compositionally biased region" description="Polar residues" evidence="11">
    <location>
        <begin position="788"/>
        <end position="812"/>
    </location>
</feature>
<feature type="compositionally biased region" description="Basic and acidic residues" evidence="11">
    <location>
        <begin position="767"/>
        <end position="783"/>
    </location>
</feature>
<sequence>MVLDALIEQLAGTTRTCREASVDYNHRAQDYEKYNWCIVPDSGSDAVLFISIALLASCICSGQLSALYILLLGGLCQAIAFPVNLGRFGNAFALFLGVEPAEIFLYVFLPPILFDSAVRIDFYVFKKMLMPVISLAFLIVIASTAMYTPLLLYVFDLRKVGWLWEHGALFSAMISSTDAVAVSAILKKAGAPERLCVLMEGESLFNDSSSIVLFKIFFDMVKRLAQGKPGSDLGMGAEALSIATNIIWLTIGGALVGFACAIATRLILKWMHRRGHKAPEQLALTVAMAYLAFYLANGPFEVSGVIAVVVMGLYGSATNKWHMSPRVVENGTFDAFWDTISFGFNGLVFFFAGASATNFAWRSTQELYEDDGNIEALFTTFWRLPLLYLSLMVVRFICIALFNPLFQLTNAAMTWGEITFTTFAGLRGAVSLILAQVVVTEQSPKSDLQNRKVTAQIVLWTSGIVVLSLLINAPLIPLLLRLTGLCDISAIKIRMRGKAARALLRHTKTAMQDLQHDEDEMLRGVDWGAVENFVDLQDHLQEFAQLGKDRDQPSPQKQRPSMEKTRDWIKDVALIVGHSVKSGAGRGPPHDEEQPLLPEQAHNSQGSRQRLCTLEENEEEDDADGAADQGRQQSSEQQQADQCAADLLRTNSLITLGALDAAPPDNKGKIIGAAEGNKEMADRHQGFGAYDVPFLGPTRTGMKDQSEQGADAEAAQTAEAEGQSEDEPEVLDLENPNFDIRSHDETPASPIPQDDIDKLEFAADEQDHATPQDWHPALERGARESPFSAASTAQPQPEPESLTSQNVASARLSSEYVDANQRQVKASATDAGLKAGKPQSGAKFTVVAQPIIVPRMIKPGDASEDQVEQPSMRWISTTPQGDGQGPEPRGRTVMRANPNEAMGFSYNVTDTSAPSADGNRRTVQSRHRRANAKVLTRAMSGPLHHASSDAEKDDEEGEADDVMDDADPEVLAEARVRLVAGLKRYFHDKRGQGLLSGRGIVVLDHACDVAMDASFSPLVMWSSLEREMCGKISVRCMSRVLFWLRRFRLAAQGWHPQGLVRPLLISPSIFLAEVIASELSRVMLIAIEVAVEYWLALTWSPQAQWLSEVSKSGIIQDEVRSESKKVWKFIIEREIEAPARFQAIQTHRAVMAILQQQGRFVEQLYGSGMVDEAEKEALIEPIERLERRLMRRGGLGWRSPKVDDVLRNLPFLKGLPDPVFEALLSSGNLVRYGKGDSIWSPLRPAHVTARGGHLKAEGGMACEGSGIFVVMAGLVKSSYTTPEGRTVEYFLGSGGVFGLLTALVGESLPGSGACIAVGNALMQGPVIYHMPQSLVNAIKERAQEGDTYMKQLELDLYRVAALYLVERIKNEVVSMAATHFQALAVGQARQRTIRRLARNPAGSSKPMSKEEVWGKVGHTEKARQVLSNELIRALDAPLAAHLNEEGGDDHGSKSQSAQALKDRHSLQADLTGLRGTRHGPSDQEVISTLEPRRMWKRIRKHAAQALGELRLGLRDADLVHLKPGEQLLQQSSWVLLKGTLKTKGLAAKVPAGMPVLRTARSIDKPTVDRMQSRLSAPLSSAYGQGPNGGSNKDGNLEVAVQYSGPAVLPWLWQPVEQDGETVLLPQAIPHFAGTSGAILLVCRTAGAEDASDTQSNASGSTQMPDSPKSNLDPSTSSPPQRRKEAFERRDRAPAHVPRMKTLPGEGTGEASETIGHIQANTNASRRLRVLSVRHFP</sequence>
<evidence type="ECO:0000256" key="5">
    <source>
        <dbReference type="ARBA" id="ARBA00023053"/>
    </source>
</evidence>
<evidence type="ECO:0000256" key="8">
    <source>
        <dbReference type="ARBA" id="ARBA00023201"/>
    </source>
</evidence>
<feature type="region of interest" description="Disordered" evidence="11">
    <location>
        <begin position="1442"/>
        <end position="1462"/>
    </location>
</feature>
<feature type="transmembrane region" description="Helical" evidence="12">
    <location>
        <begin position="88"/>
        <end position="109"/>
    </location>
</feature>
<dbReference type="PANTHER" id="PTHR10110">
    <property type="entry name" value="SODIUM/HYDROGEN EXCHANGER"/>
    <property type="match status" value="1"/>
</dbReference>
<organism evidence="14 15">
    <name type="scientific">Coccomyxa viridis</name>
    <dbReference type="NCBI Taxonomy" id="1274662"/>
    <lineage>
        <taxon>Eukaryota</taxon>
        <taxon>Viridiplantae</taxon>
        <taxon>Chlorophyta</taxon>
        <taxon>core chlorophytes</taxon>
        <taxon>Trebouxiophyceae</taxon>
        <taxon>Trebouxiophyceae incertae sedis</taxon>
        <taxon>Coccomyxaceae</taxon>
        <taxon>Coccomyxa</taxon>
    </lineage>
</organism>
<evidence type="ECO:0000256" key="3">
    <source>
        <dbReference type="ARBA" id="ARBA00022692"/>
    </source>
</evidence>
<feature type="compositionally biased region" description="Acidic residues" evidence="11">
    <location>
        <begin position="615"/>
        <end position="625"/>
    </location>
</feature>
<feature type="region of interest" description="Disordered" evidence="11">
    <location>
        <begin position="906"/>
        <end position="966"/>
    </location>
</feature>